<dbReference type="Pfam" id="PF13671">
    <property type="entry name" value="AAA_33"/>
    <property type="match status" value="1"/>
</dbReference>
<dbReference type="Gene3D" id="3.40.50.300">
    <property type="entry name" value="P-loop containing nucleotide triphosphate hydrolases"/>
    <property type="match status" value="1"/>
</dbReference>
<dbReference type="AlphaFoldDB" id="A0A7L5DVA9"/>
<name>A0A7L5DVA9_9BACT</name>
<keyword evidence="1" id="KW-0614">Plasmid</keyword>
<dbReference type="KEGG" id="srho:HH216_24535"/>
<evidence type="ECO:0000313" key="1">
    <source>
        <dbReference type="EMBL" id="QJD81542.1"/>
    </source>
</evidence>
<keyword evidence="2" id="KW-1185">Reference proteome</keyword>
<organism evidence="1 2">
    <name type="scientific">Spirosoma rhododendri</name>
    <dbReference type="NCBI Taxonomy" id="2728024"/>
    <lineage>
        <taxon>Bacteria</taxon>
        <taxon>Pseudomonadati</taxon>
        <taxon>Bacteroidota</taxon>
        <taxon>Cytophagia</taxon>
        <taxon>Cytophagales</taxon>
        <taxon>Cytophagaceae</taxon>
        <taxon>Spirosoma</taxon>
    </lineage>
</organism>
<proteinExistence type="predicted"/>
<dbReference type="PANTHER" id="PTHR39206:SF1">
    <property type="entry name" value="SLL8004 PROTEIN"/>
    <property type="match status" value="1"/>
</dbReference>
<dbReference type="RefSeq" id="WP_169553560.1">
    <property type="nucleotide sequence ID" value="NZ_CP051678.1"/>
</dbReference>
<geneLocation type="plasmid" evidence="1 2">
    <name>unnamed1</name>
</geneLocation>
<reference evidence="1 2" key="1">
    <citation type="submission" date="2020-04" db="EMBL/GenBank/DDBJ databases">
        <title>Genome sequencing of novel species.</title>
        <authorList>
            <person name="Heo J."/>
            <person name="Kim S.-J."/>
            <person name="Kim J.-S."/>
            <person name="Hong S.-B."/>
            <person name="Kwon S.-W."/>
        </authorList>
    </citation>
    <scope>NUCLEOTIDE SEQUENCE [LARGE SCALE GENOMIC DNA]</scope>
    <source>
        <strain evidence="1 2">CJU-R4</strain>
        <plasmid evidence="1 2">unnamed1</plasmid>
    </source>
</reference>
<gene>
    <name evidence="1" type="ORF">HH216_24535</name>
</gene>
<sequence length="226" mass="25598">MMPSCYVIAGPNGAGKSTAAYALIPAGVEQINPDDIARQLRQHLAQQEVVLQQTNDEARRRMDAHSARRESFSVETNLYDEATWQYFMAQQRRGYGFTLLFLCTSQLTTLVERVVNRCQQGGHFVREDVIRERYVKGLYWLNRFFDQPDSLILFDTSHGPLNPVYKRVGGVVEQQADPLPDWVVQHLGRHFGVNTNVSAPSVRSAASVDEVRNLYDRLKGKPPTSS</sequence>
<evidence type="ECO:0000313" key="2">
    <source>
        <dbReference type="Proteomes" id="UP000501128"/>
    </source>
</evidence>
<dbReference type="Proteomes" id="UP000501128">
    <property type="component" value="Plasmid unnamed1"/>
</dbReference>
<accession>A0A7L5DVA9</accession>
<dbReference type="SUPFAM" id="SSF52540">
    <property type="entry name" value="P-loop containing nucleoside triphosphate hydrolases"/>
    <property type="match status" value="1"/>
</dbReference>
<protein>
    <submittedName>
        <fullName evidence="1">AAA family ATPase</fullName>
    </submittedName>
</protein>
<dbReference type="EMBL" id="CP051678">
    <property type="protein sequence ID" value="QJD81542.1"/>
    <property type="molecule type" value="Genomic_DNA"/>
</dbReference>
<dbReference type="InterPro" id="IPR027417">
    <property type="entry name" value="P-loop_NTPase"/>
</dbReference>
<dbReference type="PANTHER" id="PTHR39206">
    <property type="entry name" value="SLL8004 PROTEIN"/>
    <property type="match status" value="1"/>
</dbReference>